<dbReference type="Pfam" id="PF00122">
    <property type="entry name" value="E1-E2_ATPase"/>
    <property type="match status" value="1"/>
</dbReference>
<evidence type="ECO:0000256" key="5">
    <source>
        <dbReference type="ARBA" id="ARBA00013555"/>
    </source>
</evidence>
<dbReference type="SUPFAM" id="SSF81660">
    <property type="entry name" value="Metal cation-transporting ATPase, ATP-binding domain N"/>
    <property type="match status" value="1"/>
</dbReference>
<dbReference type="InterPro" id="IPR006415">
    <property type="entry name" value="P-type_ATPase_IIIB"/>
</dbReference>
<proteinExistence type="inferred from homology"/>
<dbReference type="InterPro" id="IPR004014">
    <property type="entry name" value="ATPase_P-typ_cation-transptr_N"/>
</dbReference>
<dbReference type="PROSITE" id="PS00154">
    <property type="entry name" value="ATPASE_E1_E2"/>
    <property type="match status" value="1"/>
</dbReference>
<feature type="compositionally biased region" description="Basic and acidic residues" evidence="19">
    <location>
        <begin position="26"/>
        <end position="38"/>
    </location>
</feature>
<keyword evidence="23" id="KW-1185">Reference proteome</keyword>
<dbReference type="AlphaFoldDB" id="A0A7X5R0L2"/>
<comment type="subcellular location">
    <subcellularLocation>
        <location evidence="2">Cell inner membrane</location>
        <topology evidence="2">Multi-pass membrane protein</topology>
    </subcellularLocation>
</comment>
<evidence type="ECO:0000313" key="22">
    <source>
        <dbReference type="EMBL" id="NIH53383.1"/>
    </source>
</evidence>
<evidence type="ECO:0000256" key="3">
    <source>
        <dbReference type="ARBA" id="ARBA00008746"/>
    </source>
</evidence>
<dbReference type="Gene3D" id="3.40.1110.10">
    <property type="entry name" value="Calcium-transporting ATPase, cytoplasmic domain N"/>
    <property type="match status" value="1"/>
</dbReference>
<dbReference type="NCBIfam" id="TIGR01494">
    <property type="entry name" value="ATPase_P-type"/>
    <property type="match status" value="2"/>
</dbReference>
<evidence type="ECO:0000256" key="20">
    <source>
        <dbReference type="SAM" id="Phobius"/>
    </source>
</evidence>
<feature type="transmembrane region" description="Helical" evidence="20">
    <location>
        <begin position="332"/>
        <end position="357"/>
    </location>
</feature>
<keyword evidence="13" id="KW-1278">Translocase</keyword>
<comment type="catalytic activity">
    <reaction evidence="18">
        <text>ATP + H2O = ADP + phosphate + H(+)</text>
        <dbReference type="Rhea" id="RHEA:13065"/>
        <dbReference type="ChEBI" id="CHEBI:15377"/>
        <dbReference type="ChEBI" id="CHEBI:15378"/>
        <dbReference type="ChEBI" id="CHEBI:30616"/>
        <dbReference type="ChEBI" id="CHEBI:43474"/>
        <dbReference type="ChEBI" id="CHEBI:456216"/>
    </reaction>
</comment>
<feature type="transmembrane region" description="Helical" evidence="20">
    <location>
        <begin position="307"/>
        <end position="326"/>
    </location>
</feature>
<keyword evidence="14 20" id="KW-1133">Transmembrane helix</keyword>
<feature type="transmembrane region" description="Helical" evidence="20">
    <location>
        <begin position="888"/>
        <end position="906"/>
    </location>
</feature>
<evidence type="ECO:0000256" key="14">
    <source>
        <dbReference type="ARBA" id="ARBA00022989"/>
    </source>
</evidence>
<evidence type="ECO:0000256" key="13">
    <source>
        <dbReference type="ARBA" id="ARBA00022967"/>
    </source>
</evidence>
<dbReference type="InterPro" id="IPR036412">
    <property type="entry name" value="HAD-like_sf"/>
</dbReference>
<evidence type="ECO:0000259" key="21">
    <source>
        <dbReference type="SMART" id="SM00831"/>
    </source>
</evidence>
<dbReference type="SUPFAM" id="SSF81653">
    <property type="entry name" value="Calcium ATPase, transduction domain A"/>
    <property type="match status" value="1"/>
</dbReference>
<dbReference type="InterPro" id="IPR018303">
    <property type="entry name" value="ATPase_P-typ_P_site"/>
</dbReference>
<evidence type="ECO:0000256" key="16">
    <source>
        <dbReference type="ARBA" id="ARBA00029806"/>
    </source>
</evidence>
<dbReference type="Pfam" id="PF13246">
    <property type="entry name" value="Cation_ATPase"/>
    <property type="match status" value="1"/>
</dbReference>
<gene>
    <name evidence="22" type="ORF">FHX76_001251</name>
</gene>
<dbReference type="Gene3D" id="1.20.1110.10">
    <property type="entry name" value="Calcium-transporting ATPase, transmembrane domain"/>
    <property type="match status" value="1"/>
</dbReference>
<evidence type="ECO:0000256" key="7">
    <source>
        <dbReference type="ARBA" id="ARBA00022519"/>
    </source>
</evidence>
<keyword evidence="6" id="KW-1003">Cell membrane</keyword>
<evidence type="ECO:0000256" key="6">
    <source>
        <dbReference type="ARBA" id="ARBA00022475"/>
    </source>
</evidence>
<organism evidence="22 23">
    <name type="scientific">Lysinibacter cavernae</name>
    <dbReference type="NCBI Taxonomy" id="1640652"/>
    <lineage>
        <taxon>Bacteria</taxon>
        <taxon>Bacillati</taxon>
        <taxon>Actinomycetota</taxon>
        <taxon>Actinomycetes</taxon>
        <taxon>Micrococcales</taxon>
        <taxon>Microbacteriaceae</taxon>
        <taxon>Lysinibacter</taxon>
    </lineage>
</organism>
<dbReference type="GO" id="GO:0015444">
    <property type="term" value="F:P-type magnesium transporter activity"/>
    <property type="evidence" value="ECO:0007669"/>
    <property type="project" value="UniProtKB-EC"/>
</dbReference>
<keyword evidence="15 20" id="KW-0472">Membrane</keyword>
<reference evidence="22 23" key="1">
    <citation type="submission" date="2020-02" db="EMBL/GenBank/DDBJ databases">
        <title>Sequencing the genomes of 1000 actinobacteria strains.</title>
        <authorList>
            <person name="Klenk H.-P."/>
        </authorList>
    </citation>
    <scope>NUCLEOTIDE SEQUENCE [LARGE SCALE GENOMIC DNA]</scope>
    <source>
        <strain evidence="22 23">DSM 27960</strain>
    </source>
</reference>
<feature type="transmembrane region" description="Helical" evidence="20">
    <location>
        <begin position="852"/>
        <end position="876"/>
    </location>
</feature>
<evidence type="ECO:0000256" key="2">
    <source>
        <dbReference type="ARBA" id="ARBA00004429"/>
    </source>
</evidence>
<dbReference type="SFLD" id="SFLDS00003">
    <property type="entry name" value="Haloacid_Dehalogenase"/>
    <property type="match status" value="1"/>
</dbReference>
<dbReference type="GO" id="GO:0016887">
    <property type="term" value="F:ATP hydrolysis activity"/>
    <property type="evidence" value="ECO:0007669"/>
    <property type="project" value="InterPro"/>
</dbReference>
<dbReference type="SFLD" id="SFLDG00002">
    <property type="entry name" value="C1.7:_P-type_atpase_like"/>
    <property type="match status" value="1"/>
</dbReference>
<evidence type="ECO:0000256" key="15">
    <source>
        <dbReference type="ARBA" id="ARBA00023136"/>
    </source>
</evidence>
<keyword evidence="9 20" id="KW-0812">Transmembrane</keyword>
<dbReference type="PANTHER" id="PTHR42861">
    <property type="entry name" value="CALCIUM-TRANSPORTING ATPASE"/>
    <property type="match status" value="1"/>
</dbReference>
<evidence type="ECO:0000256" key="11">
    <source>
        <dbReference type="ARBA" id="ARBA00022840"/>
    </source>
</evidence>
<keyword evidence="8" id="KW-0597">Phosphoprotein</keyword>
<evidence type="ECO:0000256" key="8">
    <source>
        <dbReference type="ARBA" id="ARBA00022553"/>
    </source>
</evidence>
<dbReference type="Pfam" id="PF00690">
    <property type="entry name" value="Cation_ATPase_N"/>
    <property type="match status" value="1"/>
</dbReference>
<dbReference type="SFLD" id="SFLDF00027">
    <property type="entry name" value="p-type_atpase"/>
    <property type="match status" value="1"/>
</dbReference>
<dbReference type="InterPro" id="IPR023298">
    <property type="entry name" value="ATPase_P-typ_TM_dom_sf"/>
</dbReference>
<comment type="caution">
    <text evidence="22">The sequence shown here is derived from an EMBL/GenBank/DDBJ whole genome shotgun (WGS) entry which is preliminary data.</text>
</comment>
<keyword evidence="10" id="KW-0547">Nucleotide-binding</keyword>
<dbReference type="Gene3D" id="2.70.150.10">
    <property type="entry name" value="Calcium-transporting ATPase, cytoplasmic transduction domain A"/>
    <property type="match status" value="1"/>
</dbReference>
<dbReference type="Proteomes" id="UP000541033">
    <property type="component" value="Unassembled WGS sequence"/>
</dbReference>
<evidence type="ECO:0000256" key="1">
    <source>
        <dbReference type="ARBA" id="ARBA00003954"/>
    </source>
</evidence>
<keyword evidence="7" id="KW-0997">Cell inner membrane</keyword>
<dbReference type="NCBIfam" id="NF011702">
    <property type="entry name" value="PRK15122.1"/>
    <property type="match status" value="1"/>
</dbReference>
<feature type="transmembrane region" description="Helical" evidence="20">
    <location>
        <begin position="787"/>
        <end position="810"/>
    </location>
</feature>
<feature type="transmembrane region" description="Helical" evidence="20">
    <location>
        <begin position="136"/>
        <end position="155"/>
    </location>
</feature>
<accession>A0A7X5R0L2</accession>
<dbReference type="InterPro" id="IPR044492">
    <property type="entry name" value="P_typ_ATPase_HD_dom"/>
</dbReference>
<dbReference type="CDD" id="cd02077">
    <property type="entry name" value="P-type_ATPase_Mg"/>
    <property type="match status" value="1"/>
</dbReference>
<dbReference type="Gene3D" id="3.40.50.1000">
    <property type="entry name" value="HAD superfamily/HAD-like"/>
    <property type="match status" value="1"/>
</dbReference>
<evidence type="ECO:0000256" key="9">
    <source>
        <dbReference type="ARBA" id="ARBA00022692"/>
    </source>
</evidence>
<dbReference type="SUPFAM" id="SSF56784">
    <property type="entry name" value="HAD-like"/>
    <property type="match status" value="1"/>
</dbReference>
<dbReference type="InterPro" id="IPR008250">
    <property type="entry name" value="ATPase_P-typ_transduc_dom_A_sf"/>
</dbReference>
<dbReference type="EMBL" id="JAAMOX010000001">
    <property type="protein sequence ID" value="NIH53383.1"/>
    <property type="molecule type" value="Genomic_DNA"/>
</dbReference>
<dbReference type="SUPFAM" id="SSF81665">
    <property type="entry name" value="Calcium ATPase, transmembrane domain M"/>
    <property type="match status" value="1"/>
</dbReference>
<comment type="similarity">
    <text evidence="3">Belongs to the cation transport ATPase (P-type) (TC 3.A.3) family. Type IIIB subfamily.</text>
</comment>
<feature type="transmembrane region" description="Helical" evidence="20">
    <location>
        <begin position="109"/>
        <end position="130"/>
    </location>
</feature>
<comment type="catalytic activity">
    <reaction evidence="17">
        <text>Mg(2+)(out) + ATP + H2O = Mg(2+)(in) + ADP + phosphate + H(+)</text>
        <dbReference type="Rhea" id="RHEA:10260"/>
        <dbReference type="ChEBI" id="CHEBI:15377"/>
        <dbReference type="ChEBI" id="CHEBI:15378"/>
        <dbReference type="ChEBI" id="CHEBI:18420"/>
        <dbReference type="ChEBI" id="CHEBI:30616"/>
        <dbReference type="ChEBI" id="CHEBI:43474"/>
        <dbReference type="ChEBI" id="CHEBI:456216"/>
        <dbReference type="EC" id="7.2.2.14"/>
    </reaction>
</comment>
<sequence>MKYPNAAARAAFETGATHAVQTPPPTKKDSQKDSRTEQKTLLSDQQQRLLCAAAIGQTEQALTRLETTADGLPPAEVTDRLERFGPNEVEHNKPAPAIVQFLLAFKNPFIIILLCLVVIMTFTDIIWADPEEGPEYTGVITISIMVLVSAVLRFWQEFRSSRSAEALKAMVRTTAAVTRSRGGIAVTREIPIEGIVPGDIIQLAAGDMIPADVRLLRSKDLQLNQSMLTGESLPTEKTPDPMPELQPRDLLEASNIGFMGTSVVSGSGTAVVLGTGRNSYFGSMSSGLSGDRPETSFDVGIRNVSFLLIRFMLVMVPIVFVINGLTKDWTSAFLFGVTVAVGLTPEMLPLIVTANLAKGAQYMAKRKVIVKRLNSIQNFGAMDVLCTDKTGTLTEDRIVLERHLDLDGNSSDEILLLATANAHYQTGLRNLLDRAIIDAAGQDSLDRVLLTYDLVDEMPFDFVRRRMSVVVGDSSQHLIVTKGAAEEVMSVCSTERCGGETRKLTPERRREIESLIAENNALGMRVLALATRSIVPIPKEGLEADYFTSDETEMTLIGLLAFLDPPKASAADAIATIQAHGTAVKVITGDNELVAATVCQQVGLDVGAIVLGNQIEDLGDEELTELAKRTTVFAKVNPLQKARIVEALRAGDHVVGFLGDGINDAAALRAADVGISVDTAVDIAKESADIILLEKDLNVLEDGMIEGRRTFGNTMKYIKMTASSNFGNMFSVLVASAMLPFIPMIPLVVLVQNLTYDLSMLTLPWDKMDDEYLRKPRKWETKSLAQFMIRIGPISSIFDITTFALMWFVFQANTVADASLFQSGWFIESLLSQTLIVHMIRTRKIPFIQSRASLPVILATSAVCVFGLLLPFSGWGQSLGLVPLPWSYFPWLIATLLAYCALTQFVKVRFIKKFGTWL</sequence>
<dbReference type="InterPro" id="IPR023214">
    <property type="entry name" value="HAD_sf"/>
</dbReference>
<dbReference type="InterPro" id="IPR023299">
    <property type="entry name" value="ATPase_P-typ_cyto_dom_N"/>
</dbReference>
<comment type="function">
    <text evidence="1">Mediates magnesium influx to the cytosol.</text>
</comment>
<protein>
    <recommendedName>
        <fullName evidence="5">Magnesium-transporting ATPase, P-type 1</fullName>
        <ecNumber evidence="4">7.2.2.14</ecNumber>
    </recommendedName>
    <alternativeName>
        <fullName evidence="16">Mg(2+) transport ATPase, P-type 1</fullName>
    </alternativeName>
</protein>
<evidence type="ECO:0000256" key="4">
    <source>
        <dbReference type="ARBA" id="ARBA00012786"/>
    </source>
</evidence>
<dbReference type="InterPro" id="IPR006068">
    <property type="entry name" value="ATPase_P-typ_cation-transptr_C"/>
</dbReference>
<feature type="compositionally biased region" description="Low complexity" evidence="19">
    <location>
        <begin position="1"/>
        <end position="19"/>
    </location>
</feature>
<keyword evidence="12" id="KW-0460">Magnesium</keyword>
<dbReference type="PRINTS" id="PR01836">
    <property type="entry name" value="MGATPASE"/>
</dbReference>
<dbReference type="EC" id="7.2.2.14" evidence="4"/>
<evidence type="ECO:0000256" key="10">
    <source>
        <dbReference type="ARBA" id="ARBA00022741"/>
    </source>
</evidence>
<dbReference type="InterPro" id="IPR001757">
    <property type="entry name" value="P_typ_ATPase"/>
</dbReference>
<evidence type="ECO:0000256" key="19">
    <source>
        <dbReference type="SAM" id="MobiDB-lite"/>
    </source>
</evidence>
<feature type="domain" description="Cation-transporting P-type ATPase N-terminal" evidence="21">
    <location>
        <begin position="52"/>
        <end position="125"/>
    </location>
</feature>
<evidence type="ECO:0000256" key="18">
    <source>
        <dbReference type="ARBA" id="ARBA00049360"/>
    </source>
</evidence>
<name>A0A7X5R0L2_9MICO</name>
<dbReference type="NCBIfam" id="TIGR01524">
    <property type="entry name" value="ATPase-IIIB_Mg"/>
    <property type="match status" value="1"/>
</dbReference>
<evidence type="ECO:0000256" key="17">
    <source>
        <dbReference type="ARBA" id="ARBA00047295"/>
    </source>
</evidence>
<keyword evidence="11" id="KW-0067">ATP-binding</keyword>
<evidence type="ECO:0000256" key="12">
    <source>
        <dbReference type="ARBA" id="ARBA00022842"/>
    </source>
</evidence>
<dbReference type="InterPro" id="IPR059000">
    <property type="entry name" value="ATPase_P-type_domA"/>
</dbReference>
<dbReference type="GO" id="GO:0005524">
    <property type="term" value="F:ATP binding"/>
    <property type="evidence" value="ECO:0007669"/>
    <property type="project" value="UniProtKB-KW"/>
</dbReference>
<dbReference type="SMART" id="SM00831">
    <property type="entry name" value="Cation_ATPase_N"/>
    <property type="match status" value="1"/>
</dbReference>
<evidence type="ECO:0000313" key="23">
    <source>
        <dbReference type="Proteomes" id="UP000541033"/>
    </source>
</evidence>
<dbReference type="RefSeq" id="WP_167148950.1">
    <property type="nucleotide sequence ID" value="NZ_JAAMOX010000001.1"/>
</dbReference>
<dbReference type="Pfam" id="PF00689">
    <property type="entry name" value="Cation_ATPase_C"/>
    <property type="match status" value="1"/>
</dbReference>
<dbReference type="GO" id="GO:0005886">
    <property type="term" value="C:plasma membrane"/>
    <property type="evidence" value="ECO:0007669"/>
    <property type="project" value="UniProtKB-SubCell"/>
</dbReference>
<feature type="region of interest" description="Disordered" evidence="19">
    <location>
        <begin position="1"/>
        <end position="39"/>
    </location>
</feature>